<gene>
    <name evidence="1" type="ORF">GLOINDRAFT_5681</name>
</gene>
<dbReference type="AlphaFoldDB" id="U9TIW7"/>
<name>U9TIW7_RHIID</name>
<reference evidence="1" key="1">
    <citation type="submission" date="2013-07" db="EMBL/GenBank/DDBJ databases">
        <title>The genome of an arbuscular mycorrhizal fungus provides insights into the evolution of the oldest plant symbiosis.</title>
        <authorList>
            <consortium name="DOE Joint Genome Institute"/>
            <person name="Tisserant E."/>
            <person name="Malbreil M."/>
            <person name="Kuo A."/>
            <person name="Kohler A."/>
            <person name="Symeonidi A."/>
            <person name="Balestrini R."/>
            <person name="Charron P."/>
            <person name="Duensing N."/>
            <person name="Frei-dit-Frey N."/>
            <person name="Gianinazzi-Pearson V."/>
            <person name="Gilbert B."/>
            <person name="Handa Y."/>
            <person name="Hijri M."/>
            <person name="Kaul R."/>
            <person name="Kawaguchi M."/>
            <person name="Krajinski F."/>
            <person name="Lammers P."/>
            <person name="Lapierre D."/>
            <person name="Masclaux F.G."/>
            <person name="Murat C."/>
            <person name="Morin E."/>
            <person name="Ndikumana S."/>
            <person name="Pagni M."/>
            <person name="Petitpierre D."/>
            <person name="Requena N."/>
            <person name="Rosikiewicz P."/>
            <person name="Riley R."/>
            <person name="Saito K."/>
            <person name="San Clemente H."/>
            <person name="Shapiro H."/>
            <person name="van Tuinen D."/>
            <person name="Becard G."/>
            <person name="Bonfante P."/>
            <person name="Paszkowski U."/>
            <person name="Shachar-Hill Y."/>
            <person name="Young J.P."/>
            <person name="Sanders I.R."/>
            <person name="Henrissat B."/>
            <person name="Rensing S.A."/>
            <person name="Grigoriev I.V."/>
            <person name="Corradi N."/>
            <person name="Roux C."/>
            <person name="Martin F."/>
        </authorList>
    </citation>
    <scope>NUCLEOTIDE SEQUENCE</scope>
    <source>
        <strain evidence="1">DAOM 197198</strain>
    </source>
</reference>
<dbReference type="HOGENOM" id="CLU_2777231_0_0_1"/>
<organism evidence="1">
    <name type="scientific">Rhizophagus irregularis (strain DAOM 181602 / DAOM 197198 / MUCL 43194)</name>
    <name type="common">Arbuscular mycorrhizal fungus</name>
    <name type="synonym">Glomus intraradices</name>
    <dbReference type="NCBI Taxonomy" id="747089"/>
    <lineage>
        <taxon>Eukaryota</taxon>
        <taxon>Fungi</taxon>
        <taxon>Fungi incertae sedis</taxon>
        <taxon>Mucoromycota</taxon>
        <taxon>Glomeromycotina</taxon>
        <taxon>Glomeromycetes</taxon>
        <taxon>Glomerales</taxon>
        <taxon>Glomeraceae</taxon>
        <taxon>Rhizophagus</taxon>
    </lineage>
</organism>
<dbReference type="EMBL" id="KI295117">
    <property type="protein sequence ID" value="ESA03306.1"/>
    <property type="molecule type" value="Genomic_DNA"/>
</dbReference>
<sequence length="69" mass="8159">MKVGQAKVPQSIQECCGNFNNPNIYTNRNIRDKVIESERNCKLCGKLYRGTYTYRRNNKEQFRLCQIVI</sequence>
<accession>U9TIW7</accession>
<proteinExistence type="predicted"/>
<evidence type="ECO:0000313" key="1">
    <source>
        <dbReference type="EMBL" id="ESA03306.1"/>
    </source>
</evidence>
<protein>
    <submittedName>
        <fullName evidence="1">Uncharacterized protein</fullName>
    </submittedName>
</protein>